<reference evidence="2 3" key="1">
    <citation type="journal article" date="2014" name="PLoS Genet.">
        <title>Phylogenetically driven sequencing of extremely halophilic archaea reveals strategies for static and dynamic osmo-response.</title>
        <authorList>
            <person name="Becker E.A."/>
            <person name="Seitzer P.M."/>
            <person name="Tritt A."/>
            <person name="Larsen D."/>
            <person name="Krusor M."/>
            <person name="Yao A.I."/>
            <person name="Wu D."/>
            <person name="Madern D."/>
            <person name="Eisen J.A."/>
            <person name="Darling A.E."/>
            <person name="Facciotti M.T."/>
        </authorList>
    </citation>
    <scope>NUCLEOTIDE SEQUENCE [LARGE SCALE GENOMIC DNA]</scope>
    <source>
        <strain evidence="2 3">DSM 19288</strain>
    </source>
</reference>
<dbReference type="EMBL" id="AOJK01000015">
    <property type="protein sequence ID" value="ELZ47232.1"/>
    <property type="molecule type" value="Genomic_DNA"/>
</dbReference>
<evidence type="ECO:0000313" key="2">
    <source>
        <dbReference type="EMBL" id="ELZ47232.1"/>
    </source>
</evidence>
<gene>
    <name evidence="2" type="ORF">C463_02903</name>
</gene>
<evidence type="ECO:0000313" key="3">
    <source>
        <dbReference type="Proteomes" id="UP000011586"/>
    </source>
</evidence>
<dbReference type="AlphaFoldDB" id="M0EK16"/>
<comment type="caution">
    <text evidence="2">The sequence shown here is derived from an EMBL/GenBank/DDBJ whole genome shotgun (WGS) entry which is preliminary data.</text>
</comment>
<proteinExistence type="predicted"/>
<organism evidence="2 3">
    <name type="scientific">Halorubrum californiense DSM 19288</name>
    <dbReference type="NCBI Taxonomy" id="1227465"/>
    <lineage>
        <taxon>Archaea</taxon>
        <taxon>Methanobacteriati</taxon>
        <taxon>Methanobacteriota</taxon>
        <taxon>Stenosarchaea group</taxon>
        <taxon>Halobacteria</taxon>
        <taxon>Halobacteriales</taxon>
        <taxon>Haloferacaceae</taxon>
        <taxon>Halorubrum</taxon>
    </lineage>
</organism>
<name>M0EK16_9EURY</name>
<keyword evidence="3" id="KW-1185">Reference proteome</keyword>
<feature type="region of interest" description="Disordered" evidence="1">
    <location>
        <begin position="22"/>
        <end position="70"/>
    </location>
</feature>
<feature type="compositionally biased region" description="Basic and acidic residues" evidence="1">
    <location>
        <begin position="32"/>
        <end position="70"/>
    </location>
</feature>
<dbReference type="PATRIC" id="fig|1227465.4.peg.567"/>
<accession>M0EK16</accession>
<evidence type="ECO:0000256" key="1">
    <source>
        <dbReference type="SAM" id="MobiDB-lite"/>
    </source>
</evidence>
<sequence>MYAAASAAIVSATFLLPRKSVAGWSEASAGRPPERVDGGRRGDQQDGQQDRRQRLDHARQLAGRPVRDLL</sequence>
<dbReference type="Proteomes" id="UP000011586">
    <property type="component" value="Unassembled WGS sequence"/>
</dbReference>
<protein>
    <submittedName>
        <fullName evidence="2">Uncharacterized protein</fullName>
    </submittedName>
</protein>